<feature type="transmembrane region" description="Helical" evidence="2">
    <location>
        <begin position="266"/>
        <end position="283"/>
    </location>
</feature>
<dbReference type="EMBL" id="HBKQ01059752">
    <property type="protein sequence ID" value="CAE2286705.1"/>
    <property type="molecule type" value="Transcribed_RNA"/>
</dbReference>
<evidence type="ECO:0000256" key="2">
    <source>
        <dbReference type="SAM" id="Phobius"/>
    </source>
</evidence>
<sequence length="468" mass="49814">MSSTPSKAAENSGGIIVEEQVADMSAGSFSGAANKLIPLEENSALDDQHVGRTTLGFQDEGTDAADSFEDFAENGDVEVGRESNEKPVVGIVMEEDIAARPKSLDAAISRDMDKSYTCSFRMPHHSKDTNNQAIAESKSDDHPVRSCFSSSGRGTKNDATAAAEYNFVLDNYVEYADDTNIPRLRGKNEVKILAAIRSSHWVVLCAVVTASCFLTYSLSNHEPFLRADLSQAIVVTLVLATLPEVAASAGAGAFAGMAGMAAIPNYGWLSLLALVVSVIWLSFHRFKILVGCGGRLGTCAFISMNVTVALVGMPSGAISWSLYGDGSKLWSDRLELIPSILTVAACTFLSAVGGAVRLKSKIPLNPVQAPTAIALLCMLILEPTGFSYTGHIDAGLAVGSFVAMASEQYLPSVLDFGAAGFLAGLWILFLDPFFLDFGGKKGFTSFCGFATYVSISKMISTRVERKER</sequence>
<evidence type="ECO:0000256" key="1">
    <source>
        <dbReference type="SAM" id="MobiDB-lite"/>
    </source>
</evidence>
<feature type="transmembrane region" description="Helical" evidence="2">
    <location>
        <begin position="409"/>
        <end position="430"/>
    </location>
</feature>
<keyword evidence="2" id="KW-0812">Transmembrane</keyword>
<keyword evidence="2" id="KW-1133">Transmembrane helix</keyword>
<feature type="transmembrane region" description="Helical" evidence="2">
    <location>
        <begin position="201"/>
        <end position="219"/>
    </location>
</feature>
<accession>A0A7S4K8C6</accession>
<gene>
    <name evidence="3" type="ORF">OAUR00152_LOCUS40787</name>
</gene>
<evidence type="ECO:0000313" key="3">
    <source>
        <dbReference type="EMBL" id="CAE2286705.1"/>
    </source>
</evidence>
<feature type="transmembrane region" description="Helical" evidence="2">
    <location>
        <begin position="295"/>
        <end position="316"/>
    </location>
</feature>
<dbReference type="AlphaFoldDB" id="A0A7S4K8C6"/>
<feature type="compositionally biased region" description="Polar residues" evidence="1">
    <location>
        <begin position="147"/>
        <end position="156"/>
    </location>
</feature>
<protein>
    <submittedName>
        <fullName evidence="3">Uncharacterized protein</fullName>
    </submittedName>
</protein>
<reference evidence="3" key="1">
    <citation type="submission" date="2021-01" db="EMBL/GenBank/DDBJ databases">
        <authorList>
            <person name="Corre E."/>
            <person name="Pelletier E."/>
            <person name="Niang G."/>
            <person name="Scheremetjew M."/>
            <person name="Finn R."/>
            <person name="Kale V."/>
            <person name="Holt S."/>
            <person name="Cochrane G."/>
            <person name="Meng A."/>
            <person name="Brown T."/>
            <person name="Cohen L."/>
        </authorList>
    </citation>
    <scope>NUCLEOTIDE SEQUENCE</scope>
    <source>
        <strain evidence="3">Isolate 1302-5</strain>
    </source>
</reference>
<keyword evidence="2" id="KW-0472">Membrane</keyword>
<proteinExistence type="predicted"/>
<organism evidence="3">
    <name type="scientific">Odontella aurita</name>
    <dbReference type="NCBI Taxonomy" id="265563"/>
    <lineage>
        <taxon>Eukaryota</taxon>
        <taxon>Sar</taxon>
        <taxon>Stramenopiles</taxon>
        <taxon>Ochrophyta</taxon>
        <taxon>Bacillariophyta</taxon>
        <taxon>Mediophyceae</taxon>
        <taxon>Biddulphiophycidae</taxon>
        <taxon>Eupodiscales</taxon>
        <taxon>Odontellaceae</taxon>
        <taxon>Odontella</taxon>
    </lineage>
</organism>
<feature type="region of interest" description="Disordered" evidence="1">
    <location>
        <begin position="120"/>
        <end position="156"/>
    </location>
</feature>
<feature type="transmembrane region" description="Helical" evidence="2">
    <location>
        <begin position="231"/>
        <end position="254"/>
    </location>
</feature>
<feature type="transmembrane region" description="Helical" evidence="2">
    <location>
        <begin position="336"/>
        <end position="356"/>
    </location>
</feature>
<name>A0A7S4K8C6_9STRA</name>